<gene>
    <name evidence="1" type="ORF">HINF_LOCUS1763</name>
    <name evidence="2" type="ORF">HINF_LOCUS23133</name>
</gene>
<evidence type="ECO:0000313" key="3">
    <source>
        <dbReference type="Proteomes" id="UP001642409"/>
    </source>
</evidence>
<dbReference type="AlphaFoldDB" id="A0AA86N7E2"/>
<reference evidence="2 3" key="2">
    <citation type="submission" date="2024-07" db="EMBL/GenBank/DDBJ databases">
        <authorList>
            <person name="Akdeniz Z."/>
        </authorList>
    </citation>
    <scope>NUCLEOTIDE SEQUENCE [LARGE SCALE GENOMIC DNA]</scope>
</reference>
<dbReference type="EMBL" id="CATOUU010000042">
    <property type="protein sequence ID" value="CAI9914118.1"/>
    <property type="molecule type" value="Genomic_DNA"/>
</dbReference>
<sequence length="226" mass="25943">MKTQEGPDADVWNDNEKLADQNRKGVSVLYPFDKQWMEEVIVTLAQILHLIAEHKQINMYSVGSYSAENFFSFLRICSCGDNSAAKAEELVKSKELLTILLQQTDIDLQSTKVSKNRTQVLKNQRTLSKIEQTNINYVSWCMISMICPEFCSNKIVNSRSVQKNKQTILNYIRQNYIEENIVETFWATNEERIVVGEYVSASTAQGRNLRQILNSAKNEGKSKNMK</sequence>
<reference evidence="1" key="1">
    <citation type="submission" date="2023-06" db="EMBL/GenBank/DDBJ databases">
        <authorList>
            <person name="Kurt Z."/>
        </authorList>
    </citation>
    <scope>NUCLEOTIDE SEQUENCE</scope>
</reference>
<proteinExistence type="predicted"/>
<accession>A0AA86N7E2</accession>
<evidence type="ECO:0000313" key="1">
    <source>
        <dbReference type="EMBL" id="CAI9914118.1"/>
    </source>
</evidence>
<keyword evidence="3" id="KW-1185">Reference proteome</keyword>
<evidence type="ECO:0000313" key="2">
    <source>
        <dbReference type="EMBL" id="CAL6012078.1"/>
    </source>
</evidence>
<dbReference type="EMBL" id="CAXDID020000065">
    <property type="protein sequence ID" value="CAL6012078.1"/>
    <property type="molecule type" value="Genomic_DNA"/>
</dbReference>
<name>A0AA86N7E2_9EUKA</name>
<organism evidence="1">
    <name type="scientific">Hexamita inflata</name>
    <dbReference type="NCBI Taxonomy" id="28002"/>
    <lineage>
        <taxon>Eukaryota</taxon>
        <taxon>Metamonada</taxon>
        <taxon>Diplomonadida</taxon>
        <taxon>Hexamitidae</taxon>
        <taxon>Hexamitinae</taxon>
        <taxon>Hexamita</taxon>
    </lineage>
</organism>
<dbReference type="Proteomes" id="UP001642409">
    <property type="component" value="Unassembled WGS sequence"/>
</dbReference>
<comment type="caution">
    <text evidence="1">The sequence shown here is derived from an EMBL/GenBank/DDBJ whole genome shotgun (WGS) entry which is preliminary data.</text>
</comment>
<protein>
    <submittedName>
        <fullName evidence="1">Uncharacterized protein</fullName>
    </submittedName>
</protein>